<dbReference type="Gene3D" id="2.60.220.30">
    <property type="match status" value="1"/>
</dbReference>
<reference evidence="2 3" key="1">
    <citation type="submission" date="2024-11" db="EMBL/GenBank/DDBJ databases">
        <title>Chromosome-level genome assembly of the freshwater bivalve Anodonta woodiana.</title>
        <authorList>
            <person name="Chen X."/>
        </authorList>
    </citation>
    <scope>NUCLEOTIDE SEQUENCE [LARGE SCALE GENOMIC DNA]</scope>
    <source>
        <strain evidence="2">MN2024</strain>
        <tissue evidence="2">Gills</tissue>
    </source>
</reference>
<dbReference type="EMBL" id="JBJQND010000013">
    <property type="protein sequence ID" value="KAL3856961.1"/>
    <property type="molecule type" value="Genomic_DNA"/>
</dbReference>
<dbReference type="InterPro" id="IPR011029">
    <property type="entry name" value="DEATH-like_dom_sf"/>
</dbReference>
<evidence type="ECO:0000313" key="2">
    <source>
        <dbReference type="EMBL" id="KAL3856961.1"/>
    </source>
</evidence>
<comment type="caution">
    <text evidence="2">The sequence shown here is derived from an EMBL/GenBank/DDBJ whole genome shotgun (WGS) entry which is preliminary data.</text>
</comment>
<organism evidence="2 3">
    <name type="scientific">Sinanodonta woodiana</name>
    <name type="common">Chinese pond mussel</name>
    <name type="synonym">Anodonta woodiana</name>
    <dbReference type="NCBI Taxonomy" id="1069815"/>
    <lineage>
        <taxon>Eukaryota</taxon>
        <taxon>Metazoa</taxon>
        <taxon>Spiralia</taxon>
        <taxon>Lophotrochozoa</taxon>
        <taxon>Mollusca</taxon>
        <taxon>Bivalvia</taxon>
        <taxon>Autobranchia</taxon>
        <taxon>Heteroconchia</taxon>
        <taxon>Palaeoheterodonta</taxon>
        <taxon>Unionida</taxon>
        <taxon>Unionoidea</taxon>
        <taxon>Unionidae</taxon>
        <taxon>Unioninae</taxon>
        <taxon>Sinanodonta</taxon>
    </lineage>
</organism>
<dbReference type="AlphaFoldDB" id="A0ABD3V6Z8"/>
<sequence length="595" mass="69619">MSDELKAFKLHRIEYREQIQSAGNIIFSRSSIHVLTLLHEPRFSVFLPKTDRRELRRKGVTAKCEENVNMENIFKESKRDLKILEDDEYTLQSDVFQIKQFHLSKAAFCEVEIFNCERILSEEWAAIMRIDGKWVEFPVIAKKHHARFDAKDIDTVYIISRPKCTRVTLTKKGWTFQSDEDQRIKIEFPREAVEDDTPISLKIMEEHVGYINGNNNVDEFEVYDVSPCVTVDHQGVEKFNKNVNVSLPLPETHVHLDTFVVLLQWTHDDEIELQEHDIEIRDGVGNVEVNSFSKKILARMKKGQTKNFPSRKNHVKRQVFCRFGRMTYCQILIFVDTSEVNTLWVEVVSSNKVVDLLNKRRQDNPCLFEMNNSRSGEICLADRQGVRIEVEGKLRLTPRYVDRYAVLTFSKNSMENHIRFPLEPNPSGSKDTFTYMNFKIDTKRNIGQLRSIHRYHFSAIDSYTVKELRAPRAHDVNNPRRNRQTTNSSTDEAFFSEKSLRVLAENLPVQYIQPFGIQLGIKAIDIDNFKTEGNAGFDLTFRILQEWMKFNRPMSVWERITHLCNALGDLGMLTIVSIVESVFKEKRELQRRDFH</sequence>
<evidence type="ECO:0000313" key="3">
    <source>
        <dbReference type="Proteomes" id="UP001634394"/>
    </source>
</evidence>
<gene>
    <name evidence="2" type="ORF">ACJMK2_011667</name>
</gene>
<keyword evidence="3" id="KW-1185">Reference proteome</keyword>
<evidence type="ECO:0008006" key="4">
    <source>
        <dbReference type="Google" id="ProtNLM"/>
    </source>
</evidence>
<dbReference type="Proteomes" id="UP001634394">
    <property type="component" value="Unassembled WGS sequence"/>
</dbReference>
<name>A0ABD3V6Z8_SINWO</name>
<dbReference type="SUPFAM" id="SSF47986">
    <property type="entry name" value="DEATH domain"/>
    <property type="match status" value="1"/>
</dbReference>
<evidence type="ECO:0000256" key="1">
    <source>
        <dbReference type="SAM" id="MobiDB-lite"/>
    </source>
</evidence>
<accession>A0ABD3V6Z8</accession>
<proteinExistence type="predicted"/>
<protein>
    <recommendedName>
        <fullName evidence="4">Death domain-containing protein</fullName>
    </recommendedName>
</protein>
<feature type="region of interest" description="Disordered" evidence="1">
    <location>
        <begin position="471"/>
        <end position="491"/>
    </location>
</feature>